<keyword evidence="1" id="KW-0472">Membrane</keyword>
<keyword evidence="1" id="KW-0812">Transmembrane</keyword>
<organism evidence="2 3">
    <name type="scientific">Brachyspira pilosicoli B2904</name>
    <dbReference type="NCBI Taxonomy" id="1133568"/>
    <lineage>
        <taxon>Bacteria</taxon>
        <taxon>Pseudomonadati</taxon>
        <taxon>Spirochaetota</taxon>
        <taxon>Spirochaetia</taxon>
        <taxon>Brachyspirales</taxon>
        <taxon>Brachyspiraceae</taxon>
        <taxon>Brachyspira</taxon>
    </lineage>
</organism>
<dbReference type="KEGG" id="bpj:B2904_orf563"/>
<proteinExistence type="predicted"/>
<protein>
    <recommendedName>
        <fullName evidence="4">Serpentine_recp domain containing protein</fullName>
    </recommendedName>
</protein>
<evidence type="ECO:0000313" key="2">
    <source>
        <dbReference type="EMBL" id="AFR69912.1"/>
    </source>
</evidence>
<dbReference type="EMBL" id="CP003490">
    <property type="protein sequence ID" value="AFR69912.1"/>
    <property type="molecule type" value="Genomic_DNA"/>
</dbReference>
<evidence type="ECO:0000256" key="1">
    <source>
        <dbReference type="SAM" id="Phobius"/>
    </source>
</evidence>
<dbReference type="Proteomes" id="UP000007346">
    <property type="component" value="Chromosome"/>
</dbReference>
<sequence length="255" mass="29240">MKKYFKYIILIFIFYNNVFAGIDFSLFLHNDGNVSILNKSINSQDYLKDVYEYVYWSAGVLSEIGYNFKFDNKYINSLSVVGTIGYMASTLPLEYNIDLYGIGRFYEITFLHTLTTGVSIKIINSVTNYNLSYSIGIGGGVKTPFSGNVISQLASTDESFLTGKDEYNYNDIKNVFKSVVIPYIKLDINLYYHLTKNVSFLAGIYFNYNFAFKYNTDYINNYFMNYMGYKVLDKLEISGFSIGLSLGFAIRDNGY</sequence>
<feature type="transmembrane region" description="Helical" evidence="1">
    <location>
        <begin position="7"/>
        <end position="28"/>
    </location>
</feature>
<evidence type="ECO:0008006" key="4">
    <source>
        <dbReference type="Google" id="ProtNLM"/>
    </source>
</evidence>
<dbReference type="PATRIC" id="fig|1133568.3.peg.557"/>
<dbReference type="RefSeq" id="WP_014935441.1">
    <property type="nucleotide sequence ID" value="NC_018607.1"/>
</dbReference>
<gene>
    <name evidence="2" type="ORF">B2904_orf563</name>
</gene>
<reference evidence="2 3" key="1">
    <citation type="journal article" date="2012" name="BMC Genomics">
        <title>Comparative genomics of Brachyspira pilosicoli strains: genome rearrangements, reductions and correlation of genetic compliment with phenotypic diversity.</title>
        <authorList>
            <person name="Mappley L.J."/>
            <person name="Black M.L."/>
            <person name="Abuoun M."/>
            <person name="Darby A.C."/>
            <person name="Woodward M.J."/>
            <person name="Parkhill J."/>
            <person name="Turner A.K."/>
            <person name="Bellgard M.I."/>
            <person name="La T."/>
            <person name="Phillips N.D."/>
            <person name="La Ragione R.M."/>
            <person name="Hampson D.J."/>
        </authorList>
    </citation>
    <scope>NUCLEOTIDE SEQUENCE [LARGE SCALE GENOMIC DNA]</scope>
    <source>
        <strain evidence="2">B2904</strain>
    </source>
</reference>
<evidence type="ECO:0000313" key="3">
    <source>
        <dbReference type="Proteomes" id="UP000007346"/>
    </source>
</evidence>
<dbReference type="HOGENOM" id="CLU_1154673_0_0_12"/>
<name>J9TSP7_BRAPL</name>
<keyword evidence="1" id="KW-1133">Transmembrane helix</keyword>
<accession>J9TSP7</accession>
<dbReference type="AlphaFoldDB" id="J9TSP7"/>